<name>A0A0M4ER65_DROBS</name>
<keyword evidence="15" id="KW-1185">Reference proteome</keyword>
<evidence type="ECO:0000256" key="2">
    <source>
        <dbReference type="ARBA" id="ARBA00002035"/>
    </source>
</evidence>
<dbReference type="OMA" id="TRWIYEW"/>
<gene>
    <name evidence="14" type="ORF">Dbus_chr3Rg2364</name>
</gene>
<comment type="cofactor">
    <cofactor evidence="1">
        <name>L-ascorbate</name>
        <dbReference type="ChEBI" id="CHEBI:38290"/>
    </cofactor>
</comment>
<dbReference type="InterPro" id="IPR005123">
    <property type="entry name" value="Oxoglu/Fe-dep_dioxygenase_dom"/>
</dbReference>
<evidence type="ECO:0000256" key="11">
    <source>
        <dbReference type="ARBA" id="ARBA00023004"/>
    </source>
</evidence>
<keyword evidence="8" id="KW-0847">Vitamin C</keyword>
<dbReference type="GO" id="GO:0031418">
    <property type="term" value="F:L-ascorbic acid binding"/>
    <property type="evidence" value="ECO:0007669"/>
    <property type="project" value="UniProtKB-KW"/>
</dbReference>
<evidence type="ECO:0000313" key="15">
    <source>
        <dbReference type="Proteomes" id="UP000494163"/>
    </source>
</evidence>
<dbReference type="InterPro" id="IPR006620">
    <property type="entry name" value="Pro_4_hyd_alph"/>
</dbReference>
<dbReference type="InterPro" id="IPR011990">
    <property type="entry name" value="TPR-like_helical_dom_sf"/>
</dbReference>
<comment type="similarity">
    <text evidence="4">Belongs to the P4HA family.</text>
</comment>
<feature type="non-terminal residue" evidence="14">
    <location>
        <position position="458"/>
    </location>
</feature>
<sequence>MRNRFKQAETETDEFMGNSINAYRLIRTVVQDWPNWLHYVEEEVGLKEIESLKSVQLALPTSNDLKLADVGLSQIADTYNLMPEDIASGLLLGKQHAATLTPLDCFEMGMFYVNAKFYENAINWLTTAQSLMKPRHRSNLYARLGLSSTNFALIQARYVQSRIKIEVIVCLVQLKLYITDNIEQARAVLENEPSLRGEVDKLLYEFGKEDAEVENDYEQKSLEFEFEYGKFCRSSYKMKLKRLSCFYKSKSAPFLQLAPFKVEQLSLDPYIVVYHDVIYESEILQLQSMTKSQLMGTTVKIETGNLQSSQHRTSRGAWLPHDDSSDADLELIDRIQLRTEHMTELLLESNMNLNMQFLHYGFGGHYTLHHDFLNLTLKSLVFDDRYATLLFYVNDVEKGGATAFPYMNIAVKPQRGKALVWYNLNPFSFDYDHRTLHAACPVVVGHKLGMFCSLNCLL</sequence>
<dbReference type="InterPro" id="IPR013547">
    <property type="entry name" value="P4H_N"/>
</dbReference>
<dbReference type="Gene3D" id="1.25.40.10">
    <property type="entry name" value="Tetratricopeptide repeat domain"/>
    <property type="match status" value="1"/>
</dbReference>
<organism evidence="14 15">
    <name type="scientific">Drosophila busckii</name>
    <name type="common">Fruit fly</name>
    <dbReference type="NCBI Taxonomy" id="30019"/>
    <lineage>
        <taxon>Eukaryota</taxon>
        <taxon>Metazoa</taxon>
        <taxon>Ecdysozoa</taxon>
        <taxon>Arthropoda</taxon>
        <taxon>Hexapoda</taxon>
        <taxon>Insecta</taxon>
        <taxon>Pterygota</taxon>
        <taxon>Neoptera</taxon>
        <taxon>Endopterygota</taxon>
        <taxon>Diptera</taxon>
        <taxon>Brachycera</taxon>
        <taxon>Muscomorpha</taxon>
        <taxon>Ephydroidea</taxon>
        <taxon>Drosophilidae</taxon>
        <taxon>Drosophila</taxon>
    </lineage>
</organism>
<keyword evidence="6" id="KW-0479">Metal-binding</keyword>
<evidence type="ECO:0000256" key="6">
    <source>
        <dbReference type="ARBA" id="ARBA00022723"/>
    </source>
</evidence>
<evidence type="ECO:0000256" key="4">
    <source>
        <dbReference type="ARBA" id="ARBA00006511"/>
    </source>
</evidence>
<dbReference type="Proteomes" id="UP000494163">
    <property type="component" value="Chromosome 3R"/>
</dbReference>
<comment type="function">
    <text evidence="2">Catalyzes the post-translational formation of 4-hydroxyproline in -Xaa-Pro-Gly- sequences in collagens and other proteins.</text>
</comment>
<evidence type="ECO:0000256" key="7">
    <source>
        <dbReference type="ARBA" id="ARBA00022824"/>
    </source>
</evidence>
<accession>A0A0M4ER65</accession>
<dbReference type="Gene3D" id="2.60.120.620">
    <property type="entry name" value="q2cbj1_9rhob like domain"/>
    <property type="match status" value="1"/>
</dbReference>
<dbReference type="AlphaFoldDB" id="A0A0M4ER65"/>
<reference evidence="14 15" key="1">
    <citation type="submission" date="2015-08" db="EMBL/GenBank/DDBJ databases">
        <title>Ancestral chromatin configuration constrains chromatin evolution on differentiating sex chromosomes in Drosophila.</title>
        <authorList>
            <person name="Zhou Q."/>
            <person name="Bachtrog D."/>
        </authorList>
    </citation>
    <scope>NUCLEOTIDE SEQUENCE [LARGE SCALE GENOMIC DNA]</scope>
    <source>
        <tissue evidence="14">Whole larvae</tissue>
    </source>
</reference>
<dbReference type="OrthoDB" id="420380at2759"/>
<keyword evidence="7" id="KW-0256">Endoplasmic reticulum</keyword>
<dbReference type="SMART" id="SM00702">
    <property type="entry name" value="P4Hc"/>
    <property type="match status" value="1"/>
</dbReference>
<dbReference type="Gene3D" id="6.10.140.1460">
    <property type="match status" value="1"/>
</dbReference>
<keyword evidence="12" id="KW-0325">Glycoprotein</keyword>
<proteinExistence type="inferred from homology"/>
<dbReference type="PANTHER" id="PTHR10869:SF244">
    <property type="entry name" value="PROLYL 4-HYDROXYLASE SUBUNIT ALPHA-2"/>
    <property type="match status" value="1"/>
</dbReference>
<dbReference type="GO" id="GO:0005788">
    <property type="term" value="C:endoplasmic reticulum lumen"/>
    <property type="evidence" value="ECO:0007669"/>
    <property type="project" value="UniProtKB-SubCell"/>
</dbReference>
<evidence type="ECO:0000256" key="3">
    <source>
        <dbReference type="ARBA" id="ARBA00004319"/>
    </source>
</evidence>
<dbReference type="Pfam" id="PF08336">
    <property type="entry name" value="P4Ha_N"/>
    <property type="match status" value="1"/>
</dbReference>
<evidence type="ECO:0000256" key="10">
    <source>
        <dbReference type="ARBA" id="ARBA00023002"/>
    </source>
</evidence>
<evidence type="ECO:0000256" key="5">
    <source>
        <dbReference type="ARBA" id="ARBA00012269"/>
    </source>
</evidence>
<evidence type="ECO:0000259" key="13">
    <source>
        <dbReference type="PROSITE" id="PS51471"/>
    </source>
</evidence>
<dbReference type="InterPro" id="IPR045054">
    <property type="entry name" value="P4HA-like"/>
</dbReference>
<dbReference type="Pfam" id="PF13640">
    <property type="entry name" value="2OG-FeII_Oxy_3"/>
    <property type="match status" value="1"/>
</dbReference>
<dbReference type="GO" id="GO:0005506">
    <property type="term" value="F:iron ion binding"/>
    <property type="evidence" value="ECO:0007669"/>
    <property type="project" value="InterPro"/>
</dbReference>
<dbReference type="PANTHER" id="PTHR10869">
    <property type="entry name" value="PROLYL 4-HYDROXYLASE ALPHA SUBUNIT"/>
    <property type="match status" value="1"/>
</dbReference>
<dbReference type="InterPro" id="IPR044862">
    <property type="entry name" value="Pro_4_hyd_alph_FE2OG_OXY"/>
</dbReference>
<evidence type="ECO:0000313" key="14">
    <source>
        <dbReference type="EMBL" id="ALC47614.1"/>
    </source>
</evidence>
<keyword evidence="10" id="KW-0560">Oxidoreductase</keyword>
<feature type="domain" description="Fe2OG dioxygenase" evidence="13">
    <location>
        <begin position="348"/>
        <end position="456"/>
    </location>
</feature>
<comment type="subcellular location">
    <subcellularLocation>
        <location evidence="3">Endoplasmic reticulum lumen</location>
    </subcellularLocation>
</comment>
<dbReference type="EC" id="1.14.11.2" evidence="5"/>
<protein>
    <recommendedName>
        <fullName evidence="5">procollagen-proline 4-dioxygenase</fullName>
        <ecNumber evidence="5">1.14.11.2</ecNumber>
    </recommendedName>
</protein>
<evidence type="ECO:0000256" key="1">
    <source>
        <dbReference type="ARBA" id="ARBA00001961"/>
    </source>
</evidence>
<dbReference type="SMR" id="A0A0M4ER65"/>
<dbReference type="PROSITE" id="PS51471">
    <property type="entry name" value="FE2OG_OXY"/>
    <property type="match status" value="1"/>
</dbReference>
<evidence type="ECO:0000256" key="12">
    <source>
        <dbReference type="ARBA" id="ARBA00023180"/>
    </source>
</evidence>
<dbReference type="EMBL" id="CP012526">
    <property type="protein sequence ID" value="ALC47614.1"/>
    <property type="molecule type" value="Genomic_DNA"/>
</dbReference>
<keyword evidence="11" id="KW-0408">Iron</keyword>
<evidence type="ECO:0000256" key="9">
    <source>
        <dbReference type="ARBA" id="ARBA00022964"/>
    </source>
</evidence>
<evidence type="ECO:0000256" key="8">
    <source>
        <dbReference type="ARBA" id="ARBA00022896"/>
    </source>
</evidence>
<keyword evidence="9" id="KW-0223">Dioxygenase</keyword>
<dbReference type="GO" id="GO:0004656">
    <property type="term" value="F:procollagen-proline 4-dioxygenase activity"/>
    <property type="evidence" value="ECO:0007669"/>
    <property type="project" value="UniProtKB-EC"/>
</dbReference>